<evidence type="ECO:0000256" key="2">
    <source>
        <dbReference type="ARBA" id="ARBA00007430"/>
    </source>
</evidence>
<keyword evidence="6 7" id="KW-0472">Membrane</keyword>
<organism evidence="8 9">
    <name type="scientific">Desulfoglaeba alkanexedens ALDC</name>
    <dbReference type="NCBI Taxonomy" id="980445"/>
    <lineage>
        <taxon>Bacteria</taxon>
        <taxon>Pseudomonadati</taxon>
        <taxon>Thermodesulfobacteriota</taxon>
        <taxon>Syntrophobacteria</taxon>
        <taxon>Syntrophobacterales</taxon>
        <taxon>Syntrophobacteraceae</taxon>
        <taxon>Desulfoglaeba</taxon>
    </lineage>
</organism>
<dbReference type="CDD" id="cd13127">
    <property type="entry name" value="MATE_tuaB_like"/>
    <property type="match status" value="1"/>
</dbReference>
<feature type="transmembrane region" description="Helical" evidence="7">
    <location>
        <begin position="445"/>
        <end position="465"/>
    </location>
</feature>
<proteinExistence type="inferred from homology"/>
<evidence type="ECO:0000313" key="9">
    <source>
        <dbReference type="Proteomes" id="UP000298602"/>
    </source>
</evidence>
<feature type="transmembrane region" description="Helical" evidence="7">
    <location>
        <begin position="231"/>
        <end position="253"/>
    </location>
</feature>
<evidence type="ECO:0000256" key="5">
    <source>
        <dbReference type="ARBA" id="ARBA00022989"/>
    </source>
</evidence>
<dbReference type="InterPro" id="IPR050833">
    <property type="entry name" value="Poly_Biosynth_Transport"/>
</dbReference>
<feature type="transmembrane region" description="Helical" evidence="7">
    <location>
        <begin position="79"/>
        <end position="102"/>
    </location>
</feature>
<feature type="transmembrane region" description="Helical" evidence="7">
    <location>
        <begin position="383"/>
        <end position="407"/>
    </location>
</feature>
<evidence type="ECO:0000256" key="4">
    <source>
        <dbReference type="ARBA" id="ARBA00022692"/>
    </source>
</evidence>
<evidence type="ECO:0000256" key="6">
    <source>
        <dbReference type="ARBA" id="ARBA00023136"/>
    </source>
</evidence>
<dbReference type="NCBIfam" id="NF007773">
    <property type="entry name" value="PRK10459.1"/>
    <property type="match status" value="1"/>
</dbReference>
<feature type="transmembrane region" description="Helical" evidence="7">
    <location>
        <begin position="320"/>
        <end position="339"/>
    </location>
</feature>
<evidence type="ECO:0000256" key="7">
    <source>
        <dbReference type="SAM" id="Phobius"/>
    </source>
</evidence>
<keyword evidence="3" id="KW-1003">Cell membrane</keyword>
<dbReference type="PANTHER" id="PTHR30250">
    <property type="entry name" value="PST FAMILY PREDICTED COLANIC ACID TRANSPORTER"/>
    <property type="match status" value="1"/>
</dbReference>
<keyword evidence="4 7" id="KW-0812">Transmembrane</keyword>
<dbReference type="RefSeq" id="WP_137422799.1">
    <property type="nucleotide sequence ID" value="NZ_CP040098.1"/>
</dbReference>
<reference evidence="8 9" key="2">
    <citation type="submission" date="2019-05" db="EMBL/GenBank/DDBJ databases">
        <authorList>
            <person name="Suflita J.M."/>
            <person name="Marks C.R."/>
        </authorList>
    </citation>
    <scope>NUCLEOTIDE SEQUENCE [LARGE SCALE GENOMIC DNA]</scope>
    <source>
        <strain evidence="8 9">ALDC</strain>
    </source>
</reference>
<comment type="similarity">
    <text evidence="2">Belongs to the polysaccharide synthase family.</text>
</comment>
<evidence type="ECO:0000256" key="3">
    <source>
        <dbReference type="ARBA" id="ARBA00022475"/>
    </source>
</evidence>
<feature type="transmembrane region" description="Helical" evidence="7">
    <location>
        <begin position="12"/>
        <end position="35"/>
    </location>
</feature>
<dbReference type="AlphaFoldDB" id="A0A4P8KZ75"/>
<name>A0A4P8KZ75_9BACT</name>
<protein>
    <submittedName>
        <fullName evidence="8">MOP flippase family protein</fullName>
    </submittedName>
</protein>
<dbReference type="GO" id="GO:0005886">
    <property type="term" value="C:plasma membrane"/>
    <property type="evidence" value="ECO:0007669"/>
    <property type="project" value="UniProtKB-SubCell"/>
</dbReference>
<dbReference type="Pfam" id="PF13440">
    <property type="entry name" value="Polysacc_synt_3"/>
    <property type="match status" value="1"/>
</dbReference>
<keyword evidence="5 7" id="KW-1133">Transmembrane helix</keyword>
<reference evidence="8 9" key="1">
    <citation type="submission" date="2019-05" db="EMBL/GenBank/DDBJ databases">
        <title>The Complete Genome Sequence of the n-alkane-degrading Desulfoglaeba alkanexedens ALDC reveals multiple alkylsuccinate synthase gene clusters.</title>
        <authorList>
            <person name="Callaghan A.V."/>
            <person name="Davidova I.A."/>
            <person name="Duncan K.E."/>
            <person name="Morris B."/>
            <person name="McInerney M.J."/>
        </authorList>
    </citation>
    <scope>NUCLEOTIDE SEQUENCE [LARGE SCALE GENOMIC DNA]</scope>
    <source>
        <strain evidence="8 9">ALDC</strain>
    </source>
</reference>
<gene>
    <name evidence="8" type="ORF">FDQ92_00605</name>
</gene>
<dbReference type="Proteomes" id="UP000298602">
    <property type="component" value="Chromosome"/>
</dbReference>
<accession>A0A4P8KZ75</accession>
<keyword evidence="9" id="KW-1185">Reference proteome</keyword>
<feature type="transmembrane region" description="Helical" evidence="7">
    <location>
        <begin position="41"/>
        <end position="67"/>
    </location>
</feature>
<evidence type="ECO:0000256" key="1">
    <source>
        <dbReference type="ARBA" id="ARBA00004651"/>
    </source>
</evidence>
<feature type="transmembrane region" description="Helical" evidence="7">
    <location>
        <begin position="114"/>
        <end position="135"/>
    </location>
</feature>
<dbReference type="OrthoDB" id="8538786at2"/>
<dbReference type="PANTHER" id="PTHR30250:SF10">
    <property type="entry name" value="LIPOPOLYSACCHARIDE BIOSYNTHESIS PROTEIN WZXC"/>
    <property type="match status" value="1"/>
</dbReference>
<dbReference type="KEGG" id="dax:FDQ92_00605"/>
<sequence length="489" mass="53311">MGLKEKTVSGVKWSGISMGAVTALQFATLAILARLLSPADFGLMGMIMVVIGFAQAFADMGISNAIIHRQDATKDQLSSLYWLNILAGFIVFCVVCASTPLVVEFYNEPRLTRLLYLTALVFLITPLGQQFQILLQKELKFDGLAKIEIATAVVNSTVSIGVAFAGLGVYSLICGQLAGTTVKVVLLCGIGWRNWRPSFHFAKQDVKGYIGFGLYQMGERSINYLNSNLDYLLIGSMLGARALGYYTLAYNLIIRPSTMINPVITKVAFPVLSLIQNETDKLRRGYLQVVQVLAMVNFPILMGLAVVAPVAVPVIFGDQWLPSVILIQILTIVGLLRSIGNPIGSLLLAKGRADLGFKWNLGLTVTQIPGLYLGAGLGGAVGVAIAFSVLTVLYCIFSYLVLIRTLLGPCLRDYVQSMWPALWMSAVMGAVICAIGALFQNDSRLIIFILQVFIGSAVFISLFFFNEKILFNELKSMLFNRKVVVVAEE</sequence>
<feature type="transmembrane region" description="Helical" evidence="7">
    <location>
        <begin position="419"/>
        <end position="439"/>
    </location>
</feature>
<comment type="subcellular location">
    <subcellularLocation>
        <location evidence="1">Cell membrane</location>
        <topology evidence="1">Multi-pass membrane protein</topology>
    </subcellularLocation>
</comment>
<feature type="transmembrane region" description="Helical" evidence="7">
    <location>
        <begin position="292"/>
        <end position="314"/>
    </location>
</feature>
<dbReference type="EMBL" id="CP040098">
    <property type="protein sequence ID" value="QCQ20829.1"/>
    <property type="molecule type" value="Genomic_DNA"/>
</dbReference>
<feature type="transmembrane region" description="Helical" evidence="7">
    <location>
        <begin position="147"/>
        <end position="173"/>
    </location>
</feature>
<evidence type="ECO:0000313" key="8">
    <source>
        <dbReference type="EMBL" id="QCQ20829.1"/>
    </source>
</evidence>